<organism evidence="2 3">
    <name type="scientific">Stephania cephalantha</name>
    <dbReference type="NCBI Taxonomy" id="152367"/>
    <lineage>
        <taxon>Eukaryota</taxon>
        <taxon>Viridiplantae</taxon>
        <taxon>Streptophyta</taxon>
        <taxon>Embryophyta</taxon>
        <taxon>Tracheophyta</taxon>
        <taxon>Spermatophyta</taxon>
        <taxon>Magnoliopsida</taxon>
        <taxon>Ranunculales</taxon>
        <taxon>Menispermaceae</taxon>
        <taxon>Menispermoideae</taxon>
        <taxon>Cissampelideae</taxon>
        <taxon>Stephania</taxon>
    </lineage>
</organism>
<dbReference type="AlphaFoldDB" id="A0AAP0JX65"/>
<name>A0AAP0JX65_9MAGN</name>
<evidence type="ECO:0000313" key="3">
    <source>
        <dbReference type="Proteomes" id="UP001419268"/>
    </source>
</evidence>
<reference evidence="2 3" key="1">
    <citation type="submission" date="2024-01" db="EMBL/GenBank/DDBJ databases">
        <title>Genome assemblies of Stephania.</title>
        <authorList>
            <person name="Yang L."/>
        </authorList>
    </citation>
    <scope>NUCLEOTIDE SEQUENCE [LARGE SCALE GENOMIC DNA]</scope>
    <source>
        <strain evidence="2">JXDWG</strain>
        <tissue evidence="2">Leaf</tissue>
    </source>
</reference>
<protein>
    <submittedName>
        <fullName evidence="2">Uncharacterized protein</fullName>
    </submittedName>
</protein>
<comment type="caution">
    <text evidence="2">The sequence shown here is derived from an EMBL/GenBank/DDBJ whole genome shotgun (WGS) entry which is preliminary data.</text>
</comment>
<evidence type="ECO:0000313" key="2">
    <source>
        <dbReference type="EMBL" id="KAK9140582.1"/>
    </source>
</evidence>
<dbReference type="Proteomes" id="UP001419268">
    <property type="component" value="Unassembled WGS sequence"/>
</dbReference>
<sequence>MIGSRRRHTTAGGARGGDGAGSSRHISTPNEPVELLRRDFQATQTHIHRVMRDHTITQDQLREVKGQLNRMEQALMDRLKISFALAPSRDVPTDGSETDDDLDD</sequence>
<proteinExistence type="predicted"/>
<dbReference type="EMBL" id="JBBNAG010000004">
    <property type="protein sequence ID" value="KAK9140582.1"/>
    <property type="molecule type" value="Genomic_DNA"/>
</dbReference>
<keyword evidence="3" id="KW-1185">Reference proteome</keyword>
<accession>A0AAP0JX65</accession>
<gene>
    <name evidence="2" type="ORF">Scep_010263</name>
</gene>
<feature type="region of interest" description="Disordered" evidence="1">
    <location>
        <begin position="1"/>
        <end position="33"/>
    </location>
</feature>
<evidence type="ECO:0000256" key="1">
    <source>
        <dbReference type="SAM" id="MobiDB-lite"/>
    </source>
</evidence>